<evidence type="ECO:0000256" key="2">
    <source>
        <dbReference type="SAM" id="MobiDB-lite"/>
    </source>
</evidence>
<dbReference type="Pfam" id="PF05030">
    <property type="entry name" value="SSXT"/>
    <property type="match status" value="1"/>
</dbReference>
<comment type="similarity">
    <text evidence="1">Belongs to the SS18 family.</text>
</comment>
<reference evidence="4" key="1">
    <citation type="submission" date="2024-03" db="EMBL/GenBank/DDBJ databases">
        <authorList>
            <consortium name="ELIXIR-Norway"/>
            <consortium name="Elixir Norway"/>
        </authorList>
    </citation>
    <scope>NUCLEOTIDE SEQUENCE</scope>
</reference>
<name>A0ABP1BIN7_9BRYO</name>
<protein>
    <recommendedName>
        <fullName evidence="3">SS18 N-terminal domain-containing protein</fullName>
    </recommendedName>
</protein>
<gene>
    <name evidence="4" type="ORF">CSSPJE1EN2_LOCUS17666</name>
</gene>
<evidence type="ECO:0000313" key="4">
    <source>
        <dbReference type="EMBL" id="CAK9875417.1"/>
    </source>
</evidence>
<feature type="compositionally biased region" description="Polar residues" evidence="2">
    <location>
        <begin position="184"/>
        <end position="193"/>
    </location>
</feature>
<accession>A0ABP1BIN7</accession>
<dbReference type="Proteomes" id="UP001497522">
    <property type="component" value="Chromosome 4"/>
</dbReference>
<evidence type="ECO:0000259" key="3">
    <source>
        <dbReference type="Pfam" id="PF05030"/>
    </source>
</evidence>
<sequence length="248" mass="26384">MMQHMAAYAASSNITTELIQKYLDENKQLILAILDNQNLGKTNECATYQAKLQQNLMYLAAIADAQPQQAGSHAAHNQPQAAPAPQIQPAPQYLQQQQLFMSNQRNSSIPQYLQQSQQASQQSFYTQQAIMSSAGGGGSGLHMLSSDNSRGMAGDNGPHHHHHHLELQSAAGFSDGVSSRDHGNNIQSSQQLGLQRGHDQMHHAGGVGGPDHLGVSSPLGHRDIGGSSQAGGDDSEASYLKGSDASSL</sequence>
<dbReference type="EMBL" id="OZ023705">
    <property type="protein sequence ID" value="CAK9875417.1"/>
    <property type="molecule type" value="Genomic_DNA"/>
</dbReference>
<keyword evidence="5" id="KW-1185">Reference proteome</keyword>
<organism evidence="4 5">
    <name type="scientific">Sphagnum jensenii</name>
    <dbReference type="NCBI Taxonomy" id="128206"/>
    <lineage>
        <taxon>Eukaryota</taxon>
        <taxon>Viridiplantae</taxon>
        <taxon>Streptophyta</taxon>
        <taxon>Embryophyta</taxon>
        <taxon>Bryophyta</taxon>
        <taxon>Sphagnophytina</taxon>
        <taxon>Sphagnopsida</taxon>
        <taxon>Sphagnales</taxon>
        <taxon>Sphagnaceae</taxon>
        <taxon>Sphagnum</taxon>
    </lineage>
</organism>
<evidence type="ECO:0000256" key="1">
    <source>
        <dbReference type="ARBA" id="ARBA00007945"/>
    </source>
</evidence>
<dbReference type="InterPro" id="IPR007726">
    <property type="entry name" value="SS18_N"/>
</dbReference>
<evidence type="ECO:0000313" key="5">
    <source>
        <dbReference type="Proteomes" id="UP001497522"/>
    </source>
</evidence>
<feature type="domain" description="SS18 N-terminal" evidence="3">
    <location>
        <begin position="13"/>
        <end position="68"/>
    </location>
</feature>
<proteinExistence type="inferred from homology"/>
<feature type="region of interest" description="Disordered" evidence="2">
    <location>
        <begin position="136"/>
        <end position="248"/>
    </location>
</feature>